<dbReference type="AlphaFoldDB" id="A0A1H8VZ23"/>
<dbReference type="Gene3D" id="1.10.1660.10">
    <property type="match status" value="1"/>
</dbReference>
<reference evidence="2 3" key="1">
    <citation type="submission" date="2016-10" db="EMBL/GenBank/DDBJ databases">
        <authorList>
            <person name="de Groot N.N."/>
        </authorList>
    </citation>
    <scope>NUCLEOTIDE SEQUENCE [LARGE SCALE GENOMIC DNA]</scope>
    <source>
        <strain evidence="2 3">DSM 27842</strain>
    </source>
</reference>
<dbReference type="InterPro" id="IPR000551">
    <property type="entry name" value="MerR-type_HTH_dom"/>
</dbReference>
<organism evidence="2 3">
    <name type="scientific">Salinihabitans flavidus</name>
    <dbReference type="NCBI Taxonomy" id="569882"/>
    <lineage>
        <taxon>Bacteria</taxon>
        <taxon>Pseudomonadati</taxon>
        <taxon>Pseudomonadota</taxon>
        <taxon>Alphaproteobacteria</taxon>
        <taxon>Rhodobacterales</taxon>
        <taxon>Roseobacteraceae</taxon>
        <taxon>Salinihabitans</taxon>
    </lineage>
</organism>
<evidence type="ECO:0000259" key="1">
    <source>
        <dbReference type="Pfam" id="PF13411"/>
    </source>
</evidence>
<evidence type="ECO:0000313" key="2">
    <source>
        <dbReference type="EMBL" id="SEP20168.1"/>
    </source>
</evidence>
<keyword evidence="3" id="KW-1185">Reference proteome</keyword>
<sequence>MSFDEYAVVARVKRLNLRELRFWVRQGWLCPAEGEGGPLFDELDIARVRLLCDLRKEMSLPNDAIPVVLKLIDQLHQTRRELRALTRAIEEQPEDVRHSIVSVFHGIHVRTTPGDEDHEQ</sequence>
<name>A0A1H8VZ23_9RHOB</name>
<dbReference type="RefSeq" id="WP_093120506.1">
    <property type="nucleotide sequence ID" value="NZ_FODS01000037.1"/>
</dbReference>
<dbReference type="InterPro" id="IPR009061">
    <property type="entry name" value="DNA-bd_dom_put_sf"/>
</dbReference>
<proteinExistence type="predicted"/>
<evidence type="ECO:0000313" key="3">
    <source>
        <dbReference type="Proteomes" id="UP000198893"/>
    </source>
</evidence>
<dbReference type="GO" id="GO:0003677">
    <property type="term" value="F:DNA binding"/>
    <property type="evidence" value="ECO:0007669"/>
    <property type="project" value="InterPro"/>
</dbReference>
<dbReference type="Pfam" id="PF13411">
    <property type="entry name" value="MerR_1"/>
    <property type="match status" value="1"/>
</dbReference>
<accession>A0A1H8VZ23</accession>
<feature type="domain" description="HTH merR-type" evidence="1">
    <location>
        <begin position="9"/>
        <end position="67"/>
    </location>
</feature>
<dbReference type="GO" id="GO:0006355">
    <property type="term" value="P:regulation of DNA-templated transcription"/>
    <property type="evidence" value="ECO:0007669"/>
    <property type="project" value="InterPro"/>
</dbReference>
<dbReference type="OrthoDB" id="9800876at2"/>
<dbReference type="EMBL" id="FODS01000037">
    <property type="protein sequence ID" value="SEP20168.1"/>
    <property type="molecule type" value="Genomic_DNA"/>
</dbReference>
<gene>
    <name evidence="2" type="ORF">SAMN04490248_1375</name>
</gene>
<protein>
    <submittedName>
        <fullName evidence="2">Chaperone modulatory protein CbpM</fullName>
    </submittedName>
</protein>
<dbReference type="SUPFAM" id="SSF46955">
    <property type="entry name" value="Putative DNA-binding domain"/>
    <property type="match status" value="1"/>
</dbReference>
<dbReference type="Proteomes" id="UP000198893">
    <property type="component" value="Unassembled WGS sequence"/>
</dbReference>
<dbReference type="STRING" id="569882.SAMN04490248_1375"/>